<dbReference type="Proteomes" id="UP001596135">
    <property type="component" value="Unassembled WGS sequence"/>
</dbReference>
<feature type="compositionally biased region" description="Low complexity" evidence="1">
    <location>
        <begin position="60"/>
        <end position="83"/>
    </location>
</feature>
<feature type="region of interest" description="Disordered" evidence="1">
    <location>
        <begin position="60"/>
        <end position="84"/>
    </location>
</feature>
<comment type="caution">
    <text evidence="2">The sequence shown here is derived from an EMBL/GenBank/DDBJ whole genome shotgun (WGS) entry which is preliminary data.</text>
</comment>
<proteinExistence type="predicted"/>
<evidence type="ECO:0000313" key="2">
    <source>
        <dbReference type="EMBL" id="MFC6042114.1"/>
    </source>
</evidence>
<dbReference type="RefSeq" id="WP_379150370.1">
    <property type="nucleotide sequence ID" value="NZ_JBHSRJ010000002.1"/>
</dbReference>
<name>A0ABW1LF50_9ACTN</name>
<keyword evidence="3" id="KW-1185">Reference proteome</keyword>
<evidence type="ECO:0000256" key="1">
    <source>
        <dbReference type="SAM" id="MobiDB-lite"/>
    </source>
</evidence>
<evidence type="ECO:0000313" key="3">
    <source>
        <dbReference type="Proteomes" id="UP001596135"/>
    </source>
</evidence>
<dbReference type="EMBL" id="JBHSRJ010000002">
    <property type="protein sequence ID" value="MFC6042114.1"/>
    <property type="molecule type" value="Genomic_DNA"/>
</dbReference>
<protein>
    <submittedName>
        <fullName evidence="2">Uncharacterized protein</fullName>
    </submittedName>
</protein>
<reference evidence="3" key="1">
    <citation type="journal article" date="2019" name="Int. J. Syst. Evol. Microbiol.">
        <title>The Global Catalogue of Microorganisms (GCM) 10K type strain sequencing project: providing services to taxonomists for standard genome sequencing and annotation.</title>
        <authorList>
            <consortium name="The Broad Institute Genomics Platform"/>
            <consortium name="The Broad Institute Genome Sequencing Center for Infectious Disease"/>
            <person name="Wu L."/>
            <person name="Ma J."/>
        </authorList>
    </citation>
    <scope>NUCLEOTIDE SEQUENCE [LARGE SCALE GENOMIC DNA]</scope>
    <source>
        <strain evidence="3">CCUG 54522</strain>
    </source>
</reference>
<sequence length="187" mass="19375">MLTDDDLTRQLGGAFRDAAGDLEYAGRVPTPRTPIATVGVPLASTAAVVAALTVAWASAPGADRPASDPSASRAPSTTSPSAPEVVTRTIEVAGFVFSYRGEPRADDLYADGHVTVPDDATSIDAPSGVEAWIGVDPASGDNAVYVKAPTRNGGEVFAVLSPTWTQDQLVDLFRNGDREARPIPEVG</sequence>
<organism evidence="2 3">
    <name type="scientific">Nocardioides hankookensis</name>
    <dbReference type="NCBI Taxonomy" id="443157"/>
    <lineage>
        <taxon>Bacteria</taxon>
        <taxon>Bacillati</taxon>
        <taxon>Actinomycetota</taxon>
        <taxon>Actinomycetes</taxon>
        <taxon>Propionibacteriales</taxon>
        <taxon>Nocardioidaceae</taxon>
        <taxon>Nocardioides</taxon>
    </lineage>
</organism>
<accession>A0ABW1LF50</accession>
<gene>
    <name evidence="2" type="ORF">ACFPYL_03475</name>
</gene>